<dbReference type="Proteomes" id="UP001642540">
    <property type="component" value="Unassembled WGS sequence"/>
</dbReference>
<protein>
    <recommendedName>
        <fullName evidence="4">DUF4806 domain-containing protein</fullName>
    </recommendedName>
</protein>
<feature type="region of interest" description="Disordered" evidence="1">
    <location>
        <begin position="427"/>
        <end position="450"/>
    </location>
</feature>
<dbReference type="PANTHER" id="PTHR34153">
    <property type="entry name" value="SI:CH211-262H13.3-RELATED-RELATED"/>
    <property type="match status" value="1"/>
</dbReference>
<sequence>MSNIFAVVEFPQENSCQCIPTSWLIKRNKFCLYPKVPAFKANELVKKLVKPRFDGSWAELEVRVLVYTDTYEKARRKTAAAELTSTIETEDEFRSNLKRKRRTVKYQQSSDEQSSVADILPTPVRPSFQRARHLIPSKRSHCAKVLFPPYPEPEVPLNSAGIGEQEVGSGIRESIQQPISFAEAAPSAPHFILAPGSGLEGIFGSHGGTSVQSSLSENQQFLIPEQDSIQYASQPIQPLQSLDCRVPIGGGGGGVAVETPTIENSRILEGEQNQVSDFQKTVLRVLSILQEDIRKLYQLLASSRNTGPSTNDFALPISLPITTEEEFLTLNNWLEEIQNRRELTAVLKLIGGETKEDVIRNLLQRIIGPTLNTKLNFTGKFNKRKLKGTNLFALLKDTVRCSRVATEATDSEIKSVVQRWLNGYKDRDGGRRQRQNEIPQNRETSRTAEI</sequence>
<gene>
    <name evidence="2" type="ORF">ODALV1_LOCUS23965</name>
</gene>
<evidence type="ECO:0000256" key="1">
    <source>
        <dbReference type="SAM" id="MobiDB-lite"/>
    </source>
</evidence>
<dbReference type="EMBL" id="CAXLJM020000086">
    <property type="protein sequence ID" value="CAL8130969.1"/>
    <property type="molecule type" value="Genomic_DNA"/>
</dbReference>
<reference evidence="2 3" key="1">
    <citation type="submission" date="2024-08" db="EMBL/GenBank/DDBJ databases">
        <authorList>
            <person name="Cucini C."/>
            <person name="Frati F."/>
        </authorList>
    </citation>
    <scope>NUCLEOTIDE SEQUENCE [LARGE SCALE GENOMIC DNA]</scope>
</reference>
<name>A0ABP1RML7_9HEXA</name>
<accession>A0ABP1RML7</accession>
<evidence type="ECO:0000313" key="2">
    <source>
        <dbReference type="EMBL" id="CAL8130969.1"/>
    </source>
</evidence>
<evidence type="ECO:0008006" key="4">
    <source>
        <dbReference type="Google" id="ProtNLM"/>
    </source>
</evidence>
<comment type="caution">
    <text evidence="2">The sequence shown here is derived from an EMBL/GenBank/DDBJ whole genome shotgun (WGS) entry which is preliminary data.</text>
</comment>
<keyword evidence="3" id="KW-1185">Reference proteome</keyword>
<proteinExistence type="predicted"/>
<organism evidence="2 3">
    <name type="scientific">Orchesella dallaii</name>
    <dbReference type="NCBI Taxonomy" id="48710"/>
    <lineage>
        <taxon>Eukaryota</taxon>
        <taxon>Metazoa</taxon>
        <taxon>Ecdysozoa</taxon>
        <taxon>Arthropoda</taxon>
        <taxon>Hexapoda</taxon>
        <taxon>Collembola</taxon>
        <taxon>Entomobryomorpha</taxon>
        <taxon>Entomobryoidea</taxon>
        <taxon>Orchesellidae</taxon>
        <taxon>Orchesellinae</taxon>
        <taxon>Orchesella</taxon>
    </lineage>
</organism>
<evidence type="ECO:0000313" key="3">
    <source>
        <dbReference type="Proteomes" id="UP001642540"/>
    </source>
</evidence>
<dbReference type="PANTHER" id="PTHR34153:SF2">
    <property type="entry name" value="SI:CH211-262H13.3-RELATED"/>
    <property type="match status" value="1"/>
</dbReference>